<sequence>MCGNTQMKGYLISRGYRVQQFRIRDSVRRVDMIGTAMQRLTVLSRRNYSVPRLSLYHIDSNHKLIRWKLVIHGCIDGFSRRIIYLQVSDNNRAETVLELFRDGVIRLSCVRGNRGGENVQLAEFMVQQREAGRGSFIFGRSVHNQRIERPWRDVFQGCLTGFYSVFYEMEEPCILDIDNELHLFVCTIFT</sequence>
<dbReference type="InterPro" id="IPR058913">
    <property type="entry name" value="Integrase_dom_put"/>
</dbReference>
<feature type="domain" description="Integrase core" evidence="1">
    <location>
        <begin position="53"/>
        <end position="185"/>
    </location>
</feature>
<dbReference type="OrthoDB" id="2686689at2759"/>
<reference evidence="2" key="1">
    <citation type="submission" date="2017-05" db="UniProtKB">
        <authorList>
            <consortium name="EnsemblMetazoa"/>
        </authorList>
    </citation>
    <scope>IDENTIFICATION</scope>
</reference>
<dbReference type="Pfam" id="PF24764">
    <property type="entry name" value="rva_4"/>
    <property type="match status" value="1"/>
</dbReference>
<accession>A0A1X7TV99</accession>
<dbReference type="InParanoid" id="A0A1X7TV99"/>
<dbReference type="STRING" id="400682.A0A1X7TV99"/>
<evidence type="ECO:0000313" key="2">
    <source>
        <dbReference type="EnsemblMetazoa" id="Aqu2.1.18982_001"/>
    </source>
</evidence>
<dbReference type="PANTHER" id="PTHR46791:SF5">
    <property type="entry name" value="CLR5 DOMAIN-CONTAINING PROTEIN-RELATED"/>
    <property type="match status" value="1"/>
</dbReference>
<proteinExistence type="predicted"/>
<name>A0A1X7TV99_AMPQE</name>
<protein>
    <recommendedName>
        <fullName evidence="1">Integrase core domain-containing protein</fullName>
    </recommendedName>
</protein>
<dbReference type="EnsemblMetazoa" id="Aqu2.1.18982_001">
    <property type="protein sequence ID" value="Aqu2.1.18982_001"/>
    <property type="gene ID" value="Aqu2.1.18982"/>
</dbReference>
<dbReference type="PANTHER" id="PTHR46791">
    <property type="entry name" value="EXPRESSED PROTEIN"/>
    <property type="match status" value="1"/>
</dbReference>
<evidence type="ECO:0000259" key="1">
    <source>
        <dbReference type="Pfam" id="PF24764"/>
    </source>
</evidence>
<organism evidence="2">
    <name type="scientific">Amphimedon queenslandica</name>
    <name type="common">Sponge</name>
    <dbReference type="NCBI Taxonomy" id="400682"/>
    <lineage>
        <taxon>Eukaryota</taxon>
        <taxon>Metazoa</taxon>
        <taxon>Porifera</taxon>
        <taxon>Demospongiae</taxon>
        <taxon>Heteroscleromorpha</taxon>
        <taxon>Haplosclerida</taxon>
        <taxon>Niphatidae</taxon>
        <taxon>Amphimedon</taxon>
    </lineage>
</organism>
<dbReference type="AlphaFoldDB" id="A0A1X7TV99"/>